<evidence type="ECO:0000313" key="8">
    <source>
        <dbReference type="EMBL" id="TMW68340.1"/>
    </source>
</evidence>
<dbReference type="PANTHER" id="PTHR12801:SF115">
    <property type="entry name" value="FI18136P1-RELATED"/>
    <property type="match status" value="1"/>
</dbReference>
<name>A0A8K1FLK2_PYTOL</name>
<organism evidence="8 9">
    <name type="scientific">Pythium oligandrum</name>
    <name type="common">Mycoparasitic fungus</name>
    <dbReference type="NCBI Taxonomy" id="41045"/>
    <lineage>
        <taxon>Eukaryota</taxon>
        <taxon>Sar</taxon>
        <taxon>Stramenopiles</taxon>
        <taxon>Oomycota</taxon>
        <taxon>Peronosporomycetes</taxon>
        <taxon>Pythiales</taxon>
        <taxon>Pythiaceae</taxon>
        <taxon>Pythium</taxon>
    </lineage>
</organism>
<comment type="subcellular location">
    <subcellularLocation>
        <location evidence="1">Nucleus</location>
    </subcellularLocation>
</comment>
<dbReference type="InterPro" id="IPR012677">
    <property type="entry name" value="Nucleotide-bd_a/b_plait_sf"/>
</dbReference>
<evidence type="ECO:0000256" key="1">
    <source>
        <dbReference type="ARBA" id="ARBA00004123"/>
    </source>
</evidence>
<dbReference type="GO" id="GO:0005634">
    <property type="term" value="C:nucleus"/>
    <property type="evidence" value="ECO:0007669"/>
    <property type="project" value="UniProtKB-SubCell"/>
</dbReference>
<feature type="domain" description="Exonuclease" evidence="7">
    <location>
        <begin position="113"/>
        <end position="285"/>
    </location>
</feature>
<evidence type="ECO:0000256" key="5">
    <source>
        <dbReference type="ARBA" id="ARBA00023242"/>
    </source>
</evidence>
<feature type="region of interest" description="Disordered" evidence="6">
    <location>
        <begin position="1"/>
        <end position="25"/>
    </location>
</feature>
<evidence type="ECO:0000313" key="9">
    <source>
        <dbReference type="Proteomes" id="UP000794436"/>
    </source>
</evidence>
<dbReference type="OrthoDB" id="16516at2759"/>
<evidence type="ECO:0000256" key="6">
    <source>
        <dbReference type="SAM" id="MobiDB-lite"/>
    </source>
</evidence>
<dbReference type="InterPro" id="IPR047021">
    <property type="entry name" value="REXO1/3/4-like"/>
</dbReference>
<gene>
    <name evidence="8" type="ORF">Poli38472_005808</name>
</gene>
<dbReference type="GO" id="GO:0003676">
    <property type="term" value="F:nucleic acid binding"/>
    <property type="evidence" value="ECO:0007669"/>
    <property type="project" value="InterPro"/>
</dbReference>
<comment type="caution">
    <text evidence="8">The sequence shown here is derived from an EMBL/GenBank/DDBJ whole genome shotgun (WGS) entry which is preliminary data.</text>
</comment>
<dbReference type="InterPro" id="IPR036397">
    <property type="entry name" value="RNaseH_sf"/>
</dbReference>
<accession>A0A8K1FLK2</accession>
<dbReference type="Gene3D" id="3.30.420.10">
    <property type="entry name" value="Ribonuclease H-like superfamily/Ribonuclease H"/>
    <property type="match status" value="1"/>
</dbReference>
<dbReference type="EMBL" id="SPLM01000002">
    <property type="protein sequence ID" value="TMW68340.1"/>
    <property type="molecule type" value="Genomic_DNA"/>
</dbReference>
<keyword evidence="9" id="KW-1185">Reference proteome</keyword>
<protein>
    <recommendedName>
        <fullName evidence="7">Exonuclease domain-containing protein</fullName>
    </recommendedName>
</protein>
<dbReference type="SUPFAM" id="SSF54928">
    <property type="entry name" value="RNA-binding domain, RBD"/>
    <property type="match status" value="1"/>
</dbReference>
<evidence type="ECO:0000256" key="3">
    <source>
        <dbReference type="ARBA" id="ARBA00022722"/>
    </source>
</evidence>
<dbReference type="Pfam" id="PF00929">
    <property type="entry name" value="RNase_T"/>
    <property type="match status" value="1"/>
</dbReference>
<sequence>MGMGKQAPRKAPKGAGQANMKKRRLAEAAAEATAVSYPAQKKQRIEEVAAIAKDVMIKLLTDKLSYDVSDAEWEKLVELTRQHPKYEKNFAFPSDSEEGWVKTKSKKKDTHLKIVALDCEMCVTASLTDPNVRKSNALCRISAVNGEDMIRTIISDFIVHQPEEGFRMVDPKADIHGITAEMIDQSKITMAKVQKHLLKYISSDTIVVGHSVHGDLASLRIDHRRVIDTAMIYQRKGGSPARSTPGLKCLTKFLLDFEMPDGHDSAIDAQASMLAAKYAAKNECGAIIPSATELHGPREPARVDPESGRVLPRNILSEDLKAARSCRLRVHRIPKGVTSQDIEQYFVQHAKIVPAIVENIVWLADQNKGSANVTFSTNMHAQLAYETLEAKKTEVDSIGRAQKIVSIPSLKNKGKVFSNIKVGIS</sequence>
<dbReference type="Gene3D" id="3.30.70.330">
    <property type="match status" value="1"/>
</dbReference>
<evidence type="ECO:0000256" key="4">
    <source>
        <dbReference type="ARBA" id="ARBA00022801"/>
    </source>
</evidence>
<dbReference type="InterPro" id="IPR013520">
    <property type="entry name" value="Ribonucl_H"/>
</dbReference>
<dbReference type="InterPro" id="IPR012337">
    <property type="entry name" value="RNaseH-like_sf"/>
</dbReference>
<evidence type="ECO:0000259" key="7">
    <source>
        <dbReference type="SMART" id="SM00479"/>
    </source>
</evidence>
<comment type="similarity">
    <text evidence="2">Belongs to the REXO1/REXO3 family.</text>
</comment>
<evidence type="ECO:0000256" key="2">
    <source>
        <dbReference type="ARBA" id="ARBA00006357"/>
    </source>
</evidence>
<dbReference type="SMART" id="SM00479">
    <property type="entry name" value="EXOIII"/>
    <property type="match status" value="1"/>
</dbReference>
<dbReference type="InterPro" id="IPR035979">
    <property type="entry name" value="RBD_domain_sf"/>
</dbReference>
<proteinExistence type="inferred from homology"/>
<dbReference type="GO" id="GO:0004527">
    <property type="term" value="F:exonuclease activity"/>
    <property type="evidence" value="ECO:0007669"/>
    <property type="project" value="InterPro"/>
</dbReference>
<reference evidence="8" key="1">
    <citation type="submission" date="2019-03" db="EMBL/GenBank/DDBJ databases">
        <title>Long read genome sequence of the mycoparasitic Pythium oligandrum ATCC 38472 isolated from sugarbeet rhizosphere.</title>
        <authorList>
            <person name="Gaulin E."/>
        </authorList>
    </citation>
    <scope>NUCLEOTIDE SEQUENCE</scope>
    <source>
        <strain evidence="8">ATCC 38472_TT</strain>
    </source>
</reference>
<dbReference type="SUPFAM" id="SSF53098">
    <property type="entry name" value="Ribonuclease H-like"/>
    <property type="match status" value="1"/>
</dbReference>
<dbReference type="PANTHER" id="PTHR12801">
    <property type="entry name" value="RNA EXONUCLEASE REXO1 / RECO3 FAMILY MEMBER-RELATED"/>
    <property type="match status" value="1"/>
</dbReference>
<dbReference type="AlphaFoldDB" id="A0A8K1FLK2"/>
<dbReference type="Proteomes" id="UP000794436">
    <property type="component" value="Unassembled WGS sequence"/>
</dbReference>
<keyword evidence="3" id="KW-0540">Nuclease</keyword>
<keyword evidence="4" id="KW-0378">Hydrolase</keyword>
<keyword evidence="5" id="KW-0539">Nucleus</keyword>